<protein>
    <recommendedName>
        <fullName evidence="5">Glycosyltransferase RgtA/B/C/D-like domain-containing protein</fullName>
    </recommendedName>
</protein>
<organism evidence="3 4">
    <name type="scientific">Bradyrhizobium ontarionense</name>
    <dbReference type="NCBI Taxonomy" id="2898149"/>
    <lineage>
        <taxon>Bacteria</taxon>
        <taxon>Pseudomonadati</taxon>
        <taxon>Pseudomonadota</taxon>
        <taxon>Alphaproteobacteria</taxon>
        <taxon>Hyphomicrobiales</taxon>
        <taxon>Nitrobacteraceae</taxon>
        <taxon>Bradyrhizobium</taxon>
    </lineage>
</organism>
<feature type="signal peptide" evidence="2">
    <location>
        <begin position="1"/>
        <end position="20"/>
    </location>
</feature>
<accession>A0ABY3RL36</accession>
<proteinExistence type="predicted"/>
<feature type="transmembrane region" description="Helical" evidence="1">
    <location>
        <begin position="318"/>
        <end position="336"/>
    </location>
</feature>
<keyword evidence="1" id="KW-0812">Transmembrane</keyword>
<dbReference type="PROSITE" id="PS51257">
    <property type="entry name" value="PROKAR_LIPOPROTEIN"/>
    <property type="match status" value="1"/>
</dbReference>
<evidence type="ECO:0000313" key="4">
    <source>
        <dbReference type="Proteomes" id="UP001431010"/>
    </source>
</evidence>
<keyword evidence="1" id="KW-0472">Membrane</keyword>
<dbReference type="EMBL" id="CP088156">
    <property type="protein sequence ID" value="UFZ07984.1"/>
    <property type="molecule type" value="Genomic_DNA"/>
</dbReference>
<evidence type="ECO:0000256" key="1">
    <source>
        <dbReference type="SAM" id="Phobius"/>
    </source>
</evidence>
<feature type="transmembrane region" description="Helical" evidence="1">
    <location>
        <begin position="162"/>
        <end position="191"/>
    </location>
</feature>
<evidence type="ECO:0000313" key="3">
    <source>
        <dbReference type="EMBL" id="UFZ07984.1"/>
    </source>
</evidence>
<gene>
    <name evidence="3" type="ORF">LQG66_17510</name>
</gene>
<evidence type="ECO:0008006" key="5">
    <source>
        <dbReference type="Google" id="ProtNLM"/>
    </source>
</evidence>
<feature type="chain" id="PRO_5045267372" description="Glycosyltransferase RgtA/B/C/D-like domain-containing protein" evidence="2">
    <location>
        <begin position="21"/>
        <end position="492"/>
    </location>
</feature>
<feature type="transmembrane region" description="Helical" evidence="1">
    <location>
        <begin position="203"/>
        <end position="223"/>
    </location>
</feature>
<keyword evidence="4" id="KW-1185">Reference proteome</keyword>
<feature type="transmembrane region" description="Helical" evidence="1">
    <location>
        <begin position="82"/>
        <end position="100"/>
    </location>
</feature>
<reference evidence="3" key="1">
    <citation type="journal article" date="2024" name="Antonie Van Leeuwenhoek">
        <title>Bradyrhizobium ontarionense sp. nov., a novel bacterial symbiont isolated from Aeschynomene indica (Indian jointvetch), harbours photosynthesis, nitrogen fixation and nitrous oxide (N2O) reductase genes.</title>
        <authorList>
            <person name="Bromfield E.S.P."/>
            <person name="Cloutier S."/>
        </authorList>
    </citation>
    <scope>NUCLEOTIDE SEQUENCE</scope>
    <source>
        <strain evidence="3">A19</strain>
    </source>
</reference>
<dbReference type="RefSeq" id="WP_231327433.1">
    <property type="nucleotide sequence ID" value="NZ_CP088156.1"/>
</dbReference>
<keyword evidence="2" id="KW-0732">Signal</keyword>
<keyword evidence="1" id="KW-1133">Transmembrane helix</keyword>
<feature type="transmembrane region" description="Helical" evidence="1">
    <location>
        <begin position="263"/>
        <end position="284"/>
    </location>
</feature>
<feature type="transmembrane region" description="Helical" evidence="1">
    <location>
        <begin position="291"/>
        <end position="312"/>
    </location>
</feature>
<dbReference type="Proteomes" id="UP001431010">
    <property type="component" value="Chromosome"/>
</dbReference>
<evidence type="ECO:0000256" key="2">
    <source>
        <dbReference type="SAM" id="SignalP"/>
    </source>
</evidence>
<sequence length="492" mass="50676">MKHALPVTLVMLIACAVVFAVSRSAATAGLVPNDAVTLWASAMTAGQGQMSIGRMLAAYPTIPFLTTTLLDTLTPAGTPTPVLLTAIVLALFAGGLLATFRRIGVPGVARTLMVFLIALHPAVLRAAIAGPAEMIFAAFLFLLGSALFALRARSGAPEVMAVALSLLGLSFSHPMGAAMACAAVPLFALSIHPGFLSKNPLNLLLALLFPTLFCVAAFSYMSWIFPGSGWTFLVAPTEGIATWAAGSANLFGRGLTGSLALDAGIVVIVATLIGAPIVPVATVSIWRLRPLLSPTVVFVAMAVLAAGLAVTTGLFGDPAAIAVMPPILAAVAIIHMPPIRRRLGVVLAMLVLGWFGGIAGLAIADPSGTVNVAIAFEGGNVDAERAAAFELGKATLGHDGILADTLNTPAVVVGRGGARGLLSPSDEAFSLGILFSHIDAPFVAVPDPQIGVGAQDRLNKAFPLLYRRGVPGYRLIYDKAGWRLFARTQTAL</sequence>
<name>A0ABY3RL36_9BRAD</name>
<feature type="transmembrane region" description="Helical" evidence="1">
    <location>
        <begin position="343"/>
        <end position="364"/>
    </location>
</feature>